<proteinExistence type="predicted"/>
<gene>
    <name evidence="2" type="ORF">QCA50_008119</name>
</gene>
<feature type="chain" id="PRO_5043956737" evidence="1">
    <location>
        <begin position="19"/>
        <end position="117"/>
    </location>
</feature>
<name>A0AAW0G5E4_9APHY</name>
<dbReference type="EMBL" id="JASBNA010000010">
    <property type="protein sequence ID" value="KAK7688581.1"/>
    <property type="molecule type" value="Genomic_DNA"/>
</dbReference>
<evidence type="ECO:0000313" key="3">
    <source>
        <dbReference type="Proteomes" id="UP001385951"/>
    </source>
</evidence>
<comment type="caution">
    <text evidence="2">The sequence shown here is derived from an EMBL/GenBank/DDBJ whole genome shotgun (WGS) entry which is preliminary data.</text>
</comment>
<keyword evidence="1" id="KW-0732">Signal</keyword>
<evidence type="ECO:0000313" key="2">
    <source>
        <dbReference type="EMBL" id="KAK7688581.1"/>
    </source>
</evidence>
<keyword evidence="3" id="KW-1185">Reference proteome</keyword>
<sequence length="117" mass="12899">MAFLFACSLIAWIACSFARSSIPDQWTNTSSTLSRIERVQLAQLILDSLYSGYNNTDGQLDDINFGQNANLISSIALHDLISKADTNRNVTIDHFARTLPSLIPAPQSVCDLHNETV</sequence>
<accession>A0AAW0G5E4</accession>
<protein>
    <submittedName>
        <fullName evidence="2">Uncharacterized protein</fullName>
    </submittedName>
</protein>
<feature type="signal peptide" evidence="1">
    <location>
        <begin position="1"/>
        <end position="18"/>
    </location>
</feature>
<dbReference type="AlphaFoldDB" id="A0AAW0G5E4"/>
<reference evidence="2 3" key="1">
    <citation type="submission" date="2022-09" db="EMBL/GenBank/DDBJ databases">
        <authorList>
            <person name="Palmer J.M."/>
        </authorList>
    </citation>
    <scope>NUCLEOTIDE SEQUENCE [LARGE SCALE GENOMIC DNA]</scope>
    <source>
        <strain evidence="2 3">DSM 7382</strain>
    </source>
</reference>
<organism evidence="2 3">
    <name type="scientific">Cerrena zonata</name>
    <dbReference type="NCBI Taxonomy" id="2478898"/>
    <lineage>
        <taxon>Eukaryota</taxon>
        <taxon>Fungi</taxon>
        <taxon>Dikarya</taxon>
        <taxon>Basidiomycota</taxon>
        <taxon>Agaricomycotina</taxon>
        <taxon>Agaricomycetes</taxon>
        <taxon>Polyporales</taxon>
        <taxon>Cerrenaceae</taxon>
        <taxon>Cerrena</taxon>
    </lineage>
</organism>
<dbReference type="Proteomes" id="UP001385951">
    <property type="component" value="Unassembled WGS sequence"/>
</dbReference>
<evidence type="ECO:0000256" key="1">
    <source>
        <dbReference type="SAM" id="SignalP"/>
    </source>
</evidence>